<evidence type="ECO:0000256" key="1">
    <source>
        <dbReference type="SAM" id="Phobius"/>
    </source>
</evidence>
<dbReference type="AlphaFoldDB" id="A0A2P2P670"/>
<feature type="transmembrane region" description="Helical" evidence="1">
    <location>
        <begin position="12"/>
        <end position="40"/>
    </location>
</feature>
<keyword evidence="1" id="KW-0812">Transmembrane</keyword>
<accession>A0A2P2P670</accession>
<protein>
    <submittedName>
        <fullName evidence="2">Uncharacterized protein</fullName>
    </submittedName>
</protein>
<reference evidence="2" key="1">
    <citation type="submission" date="2018-02" db="EMBL/GenBank/DDBJ databases">
        <title>Rhizophora mucronata_Transcriptome.</title>
        <authorList>
            <person name="Meera S.P."/>
            <person name="Sreeshan A."/>
            <person name="Augustine A."/>
        </authorList>
    </citation>
    <scope>NUCLEOTIDE SEQUENCE</scope>
    <source>
        <tissue evidence="2">Leaf</tissue>
    </source>
</reference>
<keyword evidence="1" id="KW-0472">Membrane</keyword>
<sequence>MFVSESLCYLLFILYVMNYLLAIVLHLSIPFPFSCMLVLFHKHSQEL</sequence>
<keyword evidence="1" id="KW-1133">Transmembrane helix</keyword>
<evidence type="ECO:0000313" key="2">
    <source>
        <dbReference type="EMBL" id="MBX50238.1"/>
    </source>
</evidence>
<organism evidence="2">
    <name type="scientific">Rhizophora mucronata</name>
    <name type="common">Asiatic mangrove</name>
    <dbReference type="NCBI Taxonomy" id="61149"/>
    <lineage>
        <taxon>Eukaryota</taxon>
        <taxon>Viridiplantae</taxon>
        <taxon>Streptophyta</taxon>
        <taxon>Embryophyta</taxon>
        <taxon>Tracheophyta</taxon>
        <taxon>Spermatophyta</taxon>
        <taxon>Magnoliopsida</taxon>
        <taxon>eudicotyledons</taxon>
        <taxon>Gunneridae</taxon>
        <taxon>Pentapetalae</taxon>
        <taxon>rosids</taxon>
        <taxon>fabids</taxon>
        <taxon>Malpighiales</taxon>
        <taxon>Rhizophoraceae</taxon>
        <taxon>Rhizophora</taxon>
    </lineage>
</organism>
<proteinExistence type="predicted"/>
<dbReference type="EMBL" id="GGEC01069754">
    <property type="protein sequence ID" value="MBX50238.1"/>
    <property type="molecule type" value="Transcribed_RNA"/>
</dbReference>
<name>A0A2P2P670_RHIMU</name>